<evidence type="ECO:0000259" key="4">
    <source>
        <dbReference type="PROSITE" id="PS50835"/>
    </source>
</evidence>
<proteinExistence type="predicted"/>
<keyword evidence="2" id="KW-0472">Membrane</keyword>
<reference evidence="5" key="1">
    <citation type="submission" date="2025-05" db="UniProtKB">
        <authorList>
            <consortium name="RefSeq"/>
        </authorList>
    </citation>
    <scope>NUCLEOTIDE SEQUENCE [LARGE SCALE GENOMIC DNA]</scope>
</reference>
<dbReference type="InterPro" id="IPR007110">
    <property type="entry name" value="Ig-like_dom"/>
</dbReference>
<dbReference type="GeneID" id="110077945"/>
<dbReference type="Proteomes" id="UP001652642">
    <property type="component" value="Chromosome 2"/>
</dbReference>
<dbReference type="InterPro" id="IPR041066">
    <property type="entry name" value="C19orf38_Ig"/>
</dbReference>
<feature type="transmembrane region" description="Helical" evidence="2">
    <location>
        <begin position="160"/>
        <end position="186"/>
    </location>
</feature>
<dbReference type="Gene3D" id="2.60.40.10">
    <property type="entry name" value="Immunoglobulins"/>
    <property type="match status" value="1"/>
</dbReference>
<feature type="chain" id="PRO_5045703368" evidence="3">
    <location>
        <begin position="23"/>
        <end position="263"/>
    </location>
</feature>
<dbReference type="InterPro" id="IPR036179">
    <property type="entry name" value="Ig-like_dom_sf"/>
</dbReference>
<dbReference type="InParanoid" id="A0A6J0TI26"/>
<keyword evidence="3" id="KW-0732">Signal</keyword>
<evidence type="ECO:0000256" key="3">
    <source>
        <dbReference type="SAM" id="SignalP"/>
    </source>
</evidence>
<keyword evidence="2" id="KW-1133">Transmembrane helix</keyword>
<evidence type="ECO:0000313" key="5">
    <source>
        <dbReference type="Proteomes" id="UP001652642"/>
    </source>
</evidence>
<keyword evidence="5" id="KW-1185">Reference proteome</keyword>
<sequence length="263" mass="29286">MFHSKMNMKILVLLSGSLMASSLFPAPLILLGTVSDCPVEGESVDIACYAPGAFMDAWFSLFKDDQTRAVQTLPAAETHHHVIFILKNITTRDKGQYRCQYGLFNRSEFKLSQFSQILQIPVGECAFTTSSPKDLPRSKEPTFTTSSPTDLPRSKDSISWVVPTAVSVAGVLLLVLILVVAMVATGRLKERRQKKREMDSCWTETSYPTTEISFDNYMFTVSMKPDKEAVENQSTWISLAMAARLSSSSSVEKPAFCTFRIPE</sequence>
<reference evidence="6" key="2">
    <citation type="submission" date="2025-08" db="UniProtKB">
        <authorList>
            <consortium name="RefSeq"/>
        </authorList>
    </citation>
    <scope>IDENTIFICATION</scope>
</reference>
<evidence type="ECO:0000256" key="2">
    <source>
        <dbReference type="SAM" id="Phobius"/>
    </source>
</evidence>
<dbReference type="RefSeq" id="XP_020647213.2">
    <property type="nucleotide sequence ID" value="XM_020791554.2"/>
</dbReference>
<dbReference type="InterPro" id="IPR013783">
    <property type="entry name" value="Ig-like_fold"/>
</dbReference>
<dbReference type="OrthoDB" id="9219586at2759"/>
<feature type="region of interest" description="Disordered" evidence="1">
    <location>
        <begin position="131"/>
        <end position="150"/>
    </location>
</feature>
<dbReference type="KEGG" id="pvt:110077945"/>
<dbReference type="PANTHER" id="PTHR36859">
    <property type="entry name" value="PROTEIN HIDE1"/>
    <property type="match status" value="1"/>
</dbReference>
<keyword evidence="2" id="KW-0812">Transmembrane</keyword>
<evidence type="ECO:0000256" key="1">
    <source>
        <dbReference type="SAM" id="MobiDB-lite"/>
    </source>
</evidence>
<feature type="domain" description="Ig-like" evidence="4">
    <location>
        <begin position="27"/>
        <end position="100"/>
    </location>
</feature>
<accession>A0A6J0TI26</accession>
<dbReference type="PROSITE" id="PS50835">
    <property type="entry name" value="IG_LIKE"/>
    <property type="match status" value="1"/>
</dbReference>
<feature type="signal peptide" evidence="3">
    <location>
        <begin position="1"/>
        <end position="22"/>
    </location>
</feature>
<dbReference type="Pfam" id="PF17737">
    <property type="entry name" value="Ig_C19orf38"/>
    <property type="match status" value="1"/>
</dbReference>
<dbReference type="AlphaFoldDB" id="A0A6J0TI26"/>
<dbReference type="PANTHER" id="PTHR36859:SF1">
    <property type="entry name" value="PROTEIN HIDE1"/>
    <property type="match status" value="1"/>
</dbReference>
<protein>
    <submittedName>
        <fullName evidence="6">Protein HIDE1 isoform X1</fullName>
    </submittedName>
</protein>
<dbReference type="InterPro" id="IPR040438">
    <property type="entry name" value="HIDE1"/>
</dbReference>
<dbReference type="CTD" id="100627549"/>
<gene>
    <name evidence="6" type="primary">C2H19orf38</name>
</gene>
<evidence type="ECO:0000313" key="6">
    <source>
        <dbReference type="RefSeq" id="XP_020647213.2"/>
    </source>
</evidence>
<dbReference type="SUPFAM" id="SSF48726">
    <property type="entry name" value="Immunoglobulin"/>
    <property type="match status" value="1"/>
</dbReference>
<name>A0A6J0TI26_9SAUR</name>
<organism evidence="5 6">
    <name type="scientific">Pogona vitticeps</name>
    <name type="common">central bearded dragon</name>
    <dbReference type="NCBI Taxonomy" id="103695"/>
    <lineage>
        <taxon>Eukaryota</taxon>
        <taxon>Metazoa</taxon>
        <taxon>Chordata</taxon>
        <taxon>Craniata</taxon>
        <taxon>Vertebrata</taxon>
        <taxon>Euteleostomi</taxon>
        <taxon>Lepidosauria</taxon>
        <taxon>Squamata</taxon>
        <taxon>Bifurcata</taxon>
        <taxon>Unidentata</taxon>
        <taxon>Episquamata</taxon>
        <taxon>Toxicofera</taxon>
        <taxon>Iguania</taxon>
        <taxon>Acrodonta</taxon>
        <taxon>Agamidae</taxon>
        <taxon>Amphibolurinae</taxon>
        <taxon>Pogona</taxon>
    </lineage>
</organism>